<evidence type="ECO:0000313" key="5">
    <source>
        <dbReference type="EMBL" id="WAH38291.1"/>
    </source>
</evidence>
<gene>
    <name evidence="5" type="ORF">NZD86_07355</name>
</gene>
<dbReference type="EMBL" id="CP104064">
    <property type="protein sequence ID" value="WAH38291.1"/>
    <property type="molecule type" value="Genomic_DNA"/>
</dbReference>
<dbReference type="SMART" id="SM00347">
    <property type="entry name" value="HTH_MARR"/>
    <property type="match status" value="1"/>
</dbReference>
<dbReference type="RefSeq" id="WP_268045858.1">
    <property type="nucleotide sequence ID" value="NZ_CP104064.1"/>
</dbReference>
<keyword evidence="3" id="KW-0804">Transcription</keyword>
<reference evidence="5" key="1">
    <citation type="submission" date="2022-08" db="EMBL/GenBank/DDBJ databases">
        <title>Alicyclobacillus dauci DSM2870, complete genome.</title>
        <authorList>
            <person name="Wang Q."/>
            <person name="Cai R."/>
            <person name="Wang Z."/>
        </authorList>
    </citation>
    <scope>NUCLEOTIDE SEQUENCE</scope>
    <source>
        <strain evidence="5">DSM 28700</strain>
    </source>
</reference>
<dbReference type="PROSITE" id="PS01117">
    <property type="entry name" value="HTH_MARR_1"/>
    <property type="match status" value="1"/>
</dbReference>
<dbReference type="PANTHER" id="PTHR33164:SF57">
    <property type="entry name" value="MARR-FAMILY TRANSCRIPTIONAL REGULATOR"/>
    <property type="match status" value="1"/>
</dbReference>
<keyword evidence="6" id="KW-1185">Reference proteome</keyword>
<feature type="domain" description="HTH marR-type" evidence="4">
    <location>
        <begin position="12"/>
        <end position="140"/>
    </location>
</feature>
<dbReference type="PRINTS" id="PR00598">
    <property type="entry name" value="HTHMARR"/>
</dbReference>
<evidence type="ECO:0000259" key="4">
    <source>
        <dbReference type="PROSITE" id="PS50995"/>
    </source>
</evidence>
<dbReference type="InterPro" id="IPR036390">
    <property type="entry name" value="WH_DNA-bd_sf"/>
</dbReference>
<dbReference type="PROSITE" id="PS50995">
    <property type="entry name" value="HTH_MARR_2"/>
    <property type="match status" value="1"/>
</dbReference>
<dbReference type="Proteomes" id="UP001164803">
    <property type="component" value="Chromosome"/>
</dbReference>
<dbReference type="Gene3D" id="1.10.10.10">
    <property type="entry name" value="Winged helix-like DNA-binding domain superfamily/Winged helix DNA-binding domain"/>
    <property type="match status" value="1"/>
</dbReference>
<dbReference type="InterPro" id="IPR039422">
    <property type="entry name" value="MarR/SlyA-like"/>
</dbReference>
<dbReference type="PANTHER" id="PTHR33164">
    <property type="entry name" value="TRANSCRIPTIONAL REGULATOR, MARR FAMILY"/>
    <property type="match status" value="1"/>
</dbReference>
<sequence length="144" mass="16659">MEEEQDHIGVIEHEVAILIRRAMAFSALYKKLGAVDRPAYLLLRQIKEAGVIGIKELADEFHLDRSTISRQAAALESRGLIQRVPDRIDGRLSLFVITELGLRMLNETKQIRHRRYSKLLQDWSDEDLEKFGKFLGLLNRTFID</sequence>
<dbReference type="InterPro" id="IPR023187">
    <property type="entry name" value="Tscrpt_reg_MarR-type_CS"/>
</dbReference>
<dbReference type="InterPro" id="IPR036388">
    <property type="entry name" value="WH-like_DNA-bd_sf"/>
</dbReference>
<evidence type="ECO:0000256" key="1">
    <source>
        <dbReference type="ARBA" id="ARBA00023015"/>
    </source>
</evidence>
<name>A0ABY6Z7Z1_9BACL</name>
<keyword evidence="2" id="KW-0238">DNA-binding</keyword>
<dbReference type="Pfam" id="PF01047">
    <property type="entry name" value="MarR"/>
    <property type="match status" value="1"/>
</dbReference>
<protein>
    <submittedName>
        <fullName evidence="5">MarR family transcriptional regulator</fullName>
    </submittedName>
</protein>
<dbReference type="InterPro" id="IPR000835">
    <property type="entry name" value="HTH_MarR-typ"/>
</dbReference>
<evidence type="ECO:0000313" key="6">
    <source>
        <dbReference type="Proteomes" id="UP001164803"/>
    </source>
</evidence>
<keyword evidence="1" id="KW-0805">Transcription regulation</keyword>
<organism evidence="5 6">
    <name type="scientific">Alicyclobacillus dauci</name>
    <dbReference type="NCBI Taxonomy" id="1475485"/>
    <lineage>
        <taxon>Bacteria</taxon>
        <taxon>Bacillati</taxon>
        <taxon>Bacillota</taxon>
        <taxon>Bacilli</taxon>
        <taxon>Bacillales</taxon>
        <taxon>Alicyclobacillaceae</taxon>
        <taxon>Alicyclobacillus</taxon>
    </lineage>
</organism>
<proteinExistence type="predicted"/>
<evidence type="ECO:0000256" key="2">
    <source>
        <dbReference type="ARBA" id="ARBA00023125"/>
    </source>
</evidence>
<dbReference type="SUPFAM" id="SSF46785">
    <property type="entry name" value="Winged helix' DNA-binding domain"/>
    <property type="match status" value="1"/>
</dbReference>
<accession>A0ABY6Z7Z1</accession>
<evidence type="ECO:0000256" key="3">
    <source>
        <dbReference type="ARBA" id="ARBA00023163"/>
    </source>
</evidence>